<dbReference type="AlphaFoldDB" id="A0A9P0JRN7"/>
<dbReference type="PANTHER" id="PTHR45913:SF22">
    <property type="entry name" value="SCAN BOX DOMAIN-CONTAINING PROTEIN"/>
    <property type="match status" value="1"/>
</dbReference>
<evidence type="ECO:0000313" key="2">
    <source>
        <dbReference type="Proteomes" id="UP001152888"/>
    </source>
</evidence>
<proteinExistence type="predicted"/>
<dbReference type="PANTHER" id="PTHR45913">
    <property type="entry name" value="EPM2A-INTERACTING PROTEIN 1"/>
    <property type="match status" value="1"/>
</dbReference>
<accession>A0A9P0JRN7</accession>
<name>A0A9P0JRN7_ACAOB</name>
<dbReference type="OrthoDB" id="8195826at2759"/>
<protein>
    <submittedName>
        <fullName evidence="1">Uncharacterized protein</fullName>
    </submittedName>
</protein>
<comment type="caution">
    <text evidence="1">The sequence shown here is derived from an EMBL/GenBank/DDBJ whole genome shotgun (WGS) entry which is preliminary data.</text>
</comment>
<dbReference type="Proteomes" id="UP001152888">
    <property type="component" value="Unassembled WGS sequence"/>
</dbReference>
<gene>
    <name evidence="1" type="ORF">ACAOBT_LOCUS3404</name>
</gene>
<keyword evidence="2" id="KW-1185">Reference proteome</keyword>
<dbReference type="EMBL" id="CAKOFQ010006685">
    <property type="protein sequence ID" value="CAH1959843.1"/>
    <property type="molecule type" value="Genomic_DNA"/>
</dbReference>
<sequence>MIGVRWGLAKKLKEKNPAWLVHIVASKTLPQKLLQTLDSATKIVNNIKSSALNSRLYTSLYEDLDSDPKVLLLHAKVRWLSKDNMLLAFMN</sequence>
<evidence type="ECO:0000313" key="1">
    <source>
        <dbReference type="EMBL" id="CAH1959843.1"/>
    </source>
</evidence>
<reference evidence="1" key="1">
    <citation type="submission" date="2022-03" db="EMBL/GenBank/DDBJ databases">
        <authorList>
            <person name="Sayadi A."/>
        </authorList>
    </citation>
    <scope>NUCLEOTIDE SEQUENCE</scope>
</reference>
<organism evidence="1 2">
    <name type="scientific">Acanthoscelides obtectus</name>
    <name type="common">Bean weevil</name>
    <name type="synonym">Bruchus obtectus</name>
    <dbReference type="NCBI Taxonomy" id="200917"/>
    <lineage>
        <taxon>Eukaryota</taxon>
        <taxon>Metazoa</taxon>
        <taxon>Ecdysozoa</taxon>
        <taxon>Arthropoda</taxon>
        <taxon>Hexapoda</taxon>
        <taxon>Insecta</taxon>
        <taxon>Pterygota</taxon>
        <taxon>Neoptera</taxon>
        <taxon>Endopterygota</taxon>
        <taxon>Coleoptera</taxon>
        <taxon>Polyphaga</taxon>
        <taxon>Cucujiformia</taxon>
        <taxon>Chrysomeloidea</taxon>
        <taxon>Chrysomelidae</taxon>
        <taxon>Bruchinae</taxon>
        <taxon>Bruchini</taxon>
        <taxon>Acanthoscelides</taxon>
    </lineage>
</organism>